<keyword evidence="1" id="KW-0472">Membrane</keyword>
<sequence length="127" mass="14352">MALNGSSWLYFLNPAKKMADGFVHFVLYIKFDCYCTVYFLASFFSPFKIFKFNIKASNCERREGMVSMCSNRFVKLCIGSEGCILSFGYSSRTGPISDLETVNPFSMLEESLTPNSGDFSAFNPFIL</sequence>
<dbReference type="Proteomes" id="UP000837801">
    <property type="component" value="Unassembled WGS sequence"/>
</dbReference>
<keyword evidence="3" id="KW-1185">Reference proteome</keyword>
<organism evidence="2 3">
    <name type="scientific">[Candida] railenensis</name>
    <dbReference type="NCBI Taxonomy" id="45579"/>
    <lineage>
        <taxon>Eukaryota</taxon>
        <taxon>Fungi</taxon>
        <taxon>Dikarya</taxon>
        <taxon>Ascomycota</taxon>
        <taxon>Saccharomycotina</taxon>
        <taxon>Pichiomycetes</taxon>
        <taxon>Debaryomycetaceae</taxon>
        <taxon>Kurtzmaniella</taxon>
    </lineage>
</organism>
<dbReference type="EMBL" id="CAKXYY010000039">
    <property type="protein sequence ID" value="CAH2355946.1"/>
    <property type="molecule type" value="Genomic_DNA"/>
</dbReference>
<proteinExistence type="predicted"/>
<protein>
    <submittedName>
        <fullName evidence="2">Uncharacterized protein</fullName>
    </submittedName>
</protein>
<reference evidence="2" key="1">
    <citation type="submission" date="2022-03" db="EMBL/GenBank/DDBJ databases">
        <authorList>
            <person name="Legras J.-L."/>
            <person name="Devillers H."/>
            <person name="Grondin C."/>
        </authorList>
    </citation>
    <scope>NUCLEOTIDE SEQUENCE</scope>
    <source>
        <strain evidence="2">CLIB 1423</strain>
    </source>
</reference>
<feature type="transmembrane region" description="Helical" evidence="1">
    <location>
        <begin position="22"/>
        <end position="44"/>
    </location>
</feature>
<keyword evidence="1" id="KW-0812">Transmembrane</keyword>
<evidence type="ECO:0000313" key="2">
    <source>
        <dbReference type="EMBL" id="CAH2355946.1"/>
    </source>
</evidence>
<name>A0A9P0QX88_9ASCO</name>
<gene>
    <name evidence="2" type="ORF">CLIB1423_39S00540</name>
</gene>
<accession>A0A9P0QX88</accession>
<evidence type="ECO:0000313" key="3">
    <source>
        <dbReference type="Proteomes" id="UP000837801"/>
    </source>
</evidence>
<comment type="caution">
    <text evidence="2">The sequence shown here is derived from an EMBL/GenBank/DDBJ whole genome shotgun (WGS) entry which is preliminary data.</text>
</comment>
<evidence type="ECO:0000256" key="1">
    <source>
        <dbReference type="SAM" id="Phobius"/>
    </source>
</evidence>
<dbReference type="AlphaFoldDB" id="A0A9P0QX88"/>
<keyword evidence="1" id="KW-1133">Transmembrane helix</keyword>